<reference evidence="2" key="1">
    <citation type="submission" date="2022-01" db="EMBL/GenBank/DDBJ databases">
        <authorList>
            <person name="King R."/>
        </authorList>
    </citation>
    <scope>NUCLEOTIDE SEQUENCE</scope>
</reference>
<feature type="region of interest" description="Disordered" evidence="1">
    <location>
        <begin position="15"/>
        <end position="63"/>
    </location>
</feature>
<feature type="compositionally biased region" description="Basic residues" evidence="1">
    <location>
        <begin position="15"/>
        <end position="30"/>
    </location>
</feature>
<sequence length="143" mass="16567">MVQYKDLKIMTLRKLSYKQPRRKMKKKKSKINSSDDKENADNFSLHSSSSEASLSTLLRKEVEERQEKEEEAFKPVTKKQIEAVVSFVRKASDRAVITTFYFPSQEDITDVMEDDIIFILPKPTIGRRGEVIFSVGFSQNNIQ</sequence>
<evidence type="ECO:0000313" key="2">
    <source>
        <dbReference type="EMBL" id="CAH1112886.1"/>
    </source>
</evidence>
<dbReference type="OrthoDB" id="6783693at2759"/>
<name>A0A9P0D7D5_9CUCU</name>
<dbReference type="EMBL" id="OV651819">
    <property type="protein sequence ID" value="CAH1112886.1"/>
    <property type="molecule type" value="Genomic_DNA"/>
</dbReference>
<evidence type="ECO:0000313" key="3">
    <source>
        <dbReference type="Proteomes" id="UP001153636"/>
    </source>
</evidence>
<dbReference type="Proteomes" id="UP001153636">
    <property type="component" value="Chromosome 7"/>
</dbReference>
<protein>
    <submittedName>
        <fullName evidence="2">Uncharacterized protein</fullName>
    </submittedName>
</protein>
<keyword evidence="3" id="KW-1185">Reference proteome</keyword>
<proteinExistence type="predicted"/>
<accession>A0A9P0D7D5</accession>
<dbReference type="AlphaFoldDB" id="A0A9P0D7D5"/>
<evidence type="ECO:0000256" key="1">
    <source>
        <dbReference type="SAM" id="MobiDB-lite"/>
    </source>
</evidence>
<gene>
    <name evidence="2" type="ORF">PSYICH_LOCUS13926</name>
</gene>
<organism evidence="2 3">
    <name type="scientific">Psylliodes chrysocephalus</name>
    <dbReference type="NCBI Taxonomy" id="3402493"/>
    <lineage>
        <taxon>Eukaryota</taxon>
        <taxon>Metazoa</taxon>
        <taxon>Ecdysozoa</taxon>
        <taxon>Arthropoda</taxon>
        <taxon>Hexapoda</taxon>
        <taxon>Insecta</taxon>
        <taxon>Pterygota</taxon>
        <taxon>Neoptera</taxon>
        <taxon>Endopterygota</taxon>
        <taxon>Coleoptera</taxon>
        <taxon>Polyphaga</taxon>
        <taxon>Cucujiformia</taxon>
        <taxon>Chrysomeloidea</taxon>
        <taxon>Chrysomelidae</taxon>
        <taxon>Galerucinae</taxon>
        <taxon>Alticini</taxon>
        <taxon>Psylliodes</taxon>
    </lineage>
</organism>
<feature type="compositionally biased region" description="Low complexity" evidence="1">
    <location>
        <begin position="44"/>
        <end position="57"/>
    </location>
</feature>